<sequence length="125" mass="13831">MTQTDDPRRSHGRKSDAMDSADTRLVAELDAIRQLVDPSTTMDAVWSQVAASGVLAIAVLVKQRVASYVSLHRTRRSFLADDAPTLKPRILHPPPLQALPQVQPRSKSALRRMPKVLPNQVSDDE</sequence>
<dbReference type="RefSeq" id="XP_012197930.1">
    <property type="nucleotide sequence ID" value="XM_012342540.1"/>
</dbReference>
<protein>
    <submittedName>
        <fullName evidence="2">Uncharacterized protein</fullName>
    </submittedName>
</protein>
<name>A0A067CXT7_SAPPC</name>
<feature type="region of interest" description="Disordered" evidence="1">
    <location>
        <begin position="85"/>
        <end position="125"/>
    </location>
</feature>
<dbReference type="Proteomes" id="UP000030745">
    <property type="component" value="Unassembled WGS sequence"/>
</dbReference>
<dbReference type="VEuPathDB" id="FungiDB:SPRG_03948"/>
<keyword evidence="3" id="KW-1185">Reference proteome</keyword>
<feature type="region of interest" description="Disordered" evidence="1">
    <location>
        <begin position="1"/>
        <end position="21"/>
    </location>
</feature>
<gene>
    <name evidence="2" type="ORF">SPRG_03948</name>
</gene>
<evidence type="ECO:0000313" key="2">
    <source>
        <dbReference type="EMBL" id="KDO31331.1"/>
    </source>
</evidence>
<dbReference type="EMBL" id="KK583198">
    <property type="protein sequence ID" value="KDO31331.1"/>
    <property type="molecule type" value="Genomic_DNA"/>
</dbReference>
<organism evidence="2 3">
    <name type="scientific">Saprolegnia parasitica (strain CBS 223.65)</name>
    <dbReference type="NCBI Taxonomy" id="695850"/>
    <lineage>
        <taxon>Eukaryota</taxon>
        <taxon>Sar</taxon>
        <taxon>Stramenopiles</taxon>
        <taxon>Oomycota</taxon>
        <taxon>Saprolegniomycetes</taxon>
        <taxon>Saprolegniales</taxon>
        <taxon>Saprolegniaceae</taxon>
        <taxon>Saprolegnia</taxon>
    </lineage>
</organism>
<evidence type="ECO:0000313" key="3">
    <source>
        <dbReference type="Proteomes" id="UP000030745"/>
    </source>
</evidence>
<evidence type="ECO:0000256" key="1">
    <source>
        <dbReference type="SAM" id="MobiDB-lite"/>
    </source>
</evidence>
<dbReference type="GeneID" id="24126423"/>
<dbReference type="AlphaFoldDB" id="A0A067CXT7"/>
<accession>A0A067CXT7</accession>
<proteinExistence type="predicted"/>
<reference evidence="2 3" key="1">
    <citation type="journal article" date="2013" name="PLoS Genet.">
        <title>Distinctive expansion of potential virulence genes in the genome of the oomycete fish pathogen Saprolegnia parasitica.</title>
        <authorList>
            <person name="Jiang R.H."/>
            <person name="de Bruijn I."/>
            <person name="Haas B.J."/>
            <person name="Belmonte R."/>
            <person name="Lobach L."/>
            <person name="Christie J."/>
            <person name="van den Ackerveken G."/>
            <person name="Bottin A."/>
            <person name="Bulone V."/>
            <person name="Diaz-Moreno S.M."/>
            <person name="Dumas B."/>
            <person name="Fan L."/>
            <person name="Gaulin E."/>
            <person name="Govers F."/>
            <person name="Grenville-Briggs L.J."/>
            <person name="Horner N.R."/>
            <person name="Levin J.Z."/>
            <person name="Mammella M."/>
            <person name="Meijer H.J."/>
            <person name="Morris P."/>
            <person name="Nusbaum C."/>
            <person name="Oome S."/>
            <person name="Phillips A.J."/>
            <person name="van Rooyen D."/>
            <person name="Rzeszutek E."/>
            <person name="Saraiva M."/>
            <person name="Secombes C.J."/>
            <person name="Seidl M.F."/>
            <person name="Snel B."/>
            <person name="Stassen J.H."/>
            <person name="Sykes S."/>
            <person name="Tripathy S."/>
            <person name="van den Berg H."/>
            <person name="Vega-Arreguin J.C."/>
            <person name="Wawra S."/>
            <person name="Young S.K."/>
            <person name="Zeng Q."/>
            <person name="Dieguez-Uribeondo J."/>
            <person name="Russ C."/>
            <person name="Tyler B.M."/>
            <person name="van West P."/>
        </authorList>
    </citation>
    <scope>NUCLEOTIDE SEQUENCE [LARGE SCALE GENOMIC DNA]</scope>
    <source>
        <strain evidence="2 3">CBS 223.65</strain>
    </source>
</reference>
<dbReference type="KEGG" id="spar:SPRG_03948"/>